<reference evidence="1" key="1">
    <citation type="submission" date="2020-05" db="UniProtKB">
        <authorList>
            <consortium name="EnsemblMetazoa"/>
        </authorList>
    </citation>
    <scope>IDENTIFICATION</scope>
    <source>
        <strain evidence="1">TTRI</strain>
    </source>
</reference>
<dbReference type="EnsemblMetazoa" id="GAUT008361-RA">
    <property type="protein sequence ID" value="GAUT008361-PA"/>
    <property type="gene ID" value="GAUT008361"/>
</dbReference>
<proteinExistence type="predicted"/>
<accession>A0A1A9ULJ0</accession>
<organism evidence="1 2">
    <name type="scientific">Glossina austeni</name>
    <name type="common">Savannah tsetse fly</name>
    <dbReference type="NCBI Taxonomy" id="7395"/>
    <lineage>
        <taxon>Eukaryota</taxon>
        <taxon>Metazoa</taxon>
        <taxon>Ecdysozoa</taxon>
        <taxon>Arthropoda</taxon>
        <taxon>Hexapoda</taxon>
        <taxon>Insecta</taxon>
        <taxon>Pterygota</taxon>
        <taxon>Neoptera</taxon>
        <taxon>Endopterygota</taxon>
        <taxon>Diptera</taxon>
        <taxon>Brachycera</taxon>
        <taxon>Muscomorpha</taxon>
        <taxon>Hippoboscoidea</taxon>
        <taxon>Glossinidae</taxon>
        <taxon>Glossina</taxon>
    </lineage>
</organism>
<keyword evidence="2" id="KW-1185">Reference proteome</keyword>
<name>A0A1A9ULJ0_GLOAU</name>
<sequence length="354" mass="42445">MKRVYKEEYKKYGEELFREYAHSRHLNESIYSDINAALMKHTLYDKYDALRPYRNEFGRGIKTSLAYHNLRQFELVTGANRVRTEVYSIPDTRCEVMEVIFYHQLTHQRTVSGTIAKARRKFKRYYSWFPVQQNCLYSEMHNVYKDVRKKYGESIFKSYANERRLNEIIFCDAKVENLDNEIFIDLKNTYIKDRMDEFYNLPIFYYESSTQSTCKISWHPDQVLEKLVDNRVQAEEYRNDLPHDSSGNATEVKRDKLILAPVFTLFSQRTWQAGRQSKRKRSSTGCRRTVGYPIHNGNQVLNHFKIHCRLTPEAVWIDKKDKMKGVDRPDKKKIYILDLYFIEKCMHMPEQLIH</sequence>
<dbReference type="VEuPathDB" id="VectorBase:GAUT008361"/>
<evidence type="ECO:0000313" key="1">
    <source>
        <dbReference type="EnsemblMetazoa" id="GAUT008361-PA"/>
    </source>
</evidence>
<protein>
    <submittedName>
        <fullName evidence="1">Uncharacterized protein</fullName>
    </submittedName>
</protein>
<evidence type="ECO:0000313" key="2">
    <source>
        <dbReference type="Proteomes" id="UP000078200"/>
    </source>
</evidence>
<dbReference type="Proteomes" id="UP000078200">
    <property type="component" value="Unassembled WGS sequence"/>
</dbReference>
<dbReference type="AlphaFoldDB" id="A0A1A9ULJ0"/>